<evidence type="ECO:0000256" key="5">
    <source>
        <dbReference type="ARBA" id="ARBA00022630"/>
    </source>
</evidence>
<comment type="similarity">
    <text evidence="3 13">Belongs to the acyl-CoA dehydrogenase family.</text>
</comment>
<dbReference type="InterPro" id="IPR006091">
    <property type="entry name" value="Acyl-CoA_Oxase/DH_mid-dom"/>
</dbReference>
<dbReference type="InterPro" id="IPR009075">
    <property type="entry name" value="AcylCo_DH/oxidase_C"/>
</dbReference>
<dbReference type="EC" id="1.3.8.5" evidence="11"/>
<dbReference type="InterPro" id="IPR006089">
    <property type="entry name" value="Acyl-CoA_DH_CS"/>
</dbReference>
<keyword evidence="8 13" id="KW-0560">Oxidoreductase</keyword>
<dbReference type="PANTHER" id="PTHR43884:SF1">
    <property type="entry name" value="SHORT_BRANCHED CHAIN SPECIFIC ACYL-COA DEHYDROGENASE, MITOCHONDRIAL"/>
    <property type="match status" value="1"/>
</dbReference>
<feature type="domain" description="Acyl-CoA dehydrogenase/oxidase N-terminal" evidence="16">
    <location>
        <begin position="16"/>
        <end position="123"/>
    </location>
</feature>
<dbReference type="PROSITE" id="PS00073">
    <property type="entry name" value="ACYL_COA_DH_2"/>
    <property type="match status" value="1"/>
</dbReference>
<dbReference type="GO" id="GO:0050660">
    <property type="term" value="F:flavin adenine dinucleotide binding"/>
    <property type="evidence" value="ECO:0007669"/>
    <property type="project" value="InterPro"/>
</dbReference>
<dbReference type="Pfam" id="PF00441">
    <property type="entry name" value="Acyl-CoA_dh_1"/>
    <property type="match status" value="1"/>
</dbReference>
<evidence type="ECO:0000259" key="15">
    <source>
        <dbReference type="Pfam" id="PF02770"/>
    </source>
</evidence>
<dbReference type="SUPFAM" id="SSF56645">
    <property type="entry name" value="Acyl-CoA dehydrogenase NM domain-like"/>
    <property type="match status" value="1"/>
</dbReference>
<feature type="domain" description="Acyl-CoA dehydrogenase/oxidase C-terminal" evidence="14">
    <location>
        <begin position="231"/>
        <end position="382"/>
    </location>
</feature>
<keyword evidence="7" id="KW-0276">Fatty acid metabolism</keyword>
<keyword evidence="5 13" id="KW-0285">Flavoprotein</keyword>
<dbReference type="Gene3D" id="2.40.110.10">
    <property type="entry name" value="Butyryl-CoA Dehydrogenase, subunit A, domain 2"/>
    <property type="match status" value="1"/>
</dbReference>
<dbReference type="Gene3D" id="1.10.540.10">
    <property type="entry name" value="Acyl-CoA dehydrogenase/oxidase, N-terminal domain"/>
    <property type="match status" value="1"/>
</dbReference>
<feature type="domain" description="Acyl-CoA oxidase/dehydrogenase middle" evidence="15">
    <location>
        <begin position="128"/>
        <end position="219"/>
    </location>
</feature>
<evidence type="ECO:0000259" key="16">
    <source>
        <dbReference type="Pfam" id="PF02771"/>
    </source>
</evidence>
<evidence type="ECO:0000256" key="7">
    <source>
        <dbReference type="ARBA" id="ARBA00022832"/>
    </source>
</evidence>
<evidence type="ECO:0000313" key="18">
    <source>
        <dbReference type="Proteomes" id="UP000266677"/>
    </source>
</evidence>
<dbReference type="AlphaFoldDB" id="A0A3A4JMQ9"/>
<comment type="pathway">
    <text evidence="10">Amino-acid degradation; L-isoleucine degradation.</text>
</comment>
<dbReference type="EMBL" id="QZFU01000041">
    <property type="protein sequence ID" value="RJO70061.1"/>
    <property type="molecule type" value="Genomic_DNA"/>
</dbReference>
<evidence type="ECO:0000256" key="13">
    <source>
        <dbReference type="RuleBase" id="RU362125"/>
    </source>
</evidence>
<dbReference type="SUPFAM" id="SSF47203">
    <property type="entry name" value="Acyl-CoA dehydrogenase C-terminal domain-like"/>
    <property type="match status" value="1"/>
</dbReference>
<dbReference type="Proteomes" id="UP000266677">
    <property type="component" value="Unassembled WGS sequence"/>
</dbReference>
<organism evidence="17 18">
    <name type="scientific">Nocardia panacis</name>
    <dbReference type="NCBI Taxonomy" id="2340916"/>
    <lineage>
        <taxon>Bacteria</taxon>
        <taxon>Bacillati</taxon>
        <taxon>Actinomycetota</taxon>
        <taxon>Actinomycetes</taxon>
        <taxon>Mycobacteriales</taxon>
        <taxon>Nocardiaceae</taxon>
        <taxon>Nocardia</taxon>
    </lineage>
</organism>
<name>A0A3A4JMQ9_9NOCA</name>
<dbReference type="PROSITE" id="PS00072">
    <property type="entry name" value="ACYL_COA_DH_1"/>
    <property type="match status" value="1"/>
</dbReference>
<proteinExistence type="inferred from homology"/>
<dbReference type="InterPro" id="IPR009100">
    <property type="entry name" value="AcylCoA_DH/oxidase_NM_dom_sf"/>
</dbReference>
<evidence type="ECO:0000256" key="6">
    <source>
        <dbReference type="ARBA" id="ARBA00022827"/>
    </source>
</evidence>
<dbReference type="InterPro" id="IPR046373">
    <property type="entry name" value="Acyl-CoA_Oxase/DH_mid-dom_sf"/>
</dbReference>
<dbReference type="Pfam" id="PF02770">
    <property type="entry name" value="Acyl-CoA_dh_M"/>
    <property type="match status" value="1"/>
</dbReference>
<evidence type="ECO:0000256" key="4">
    <source>
        <dbReference type="ARBA" id="ARBA00011881"/>
    </source>
</evidence>
<evidence type="ECO:0000256" key="12">
    <source>
        <dbReference type="ARBA" id="ARBA00048235"/>
    </source>
</evidence>
<dbReference type="InterPro" id="IPR013786">
    <property type="entry name" value="AcylCoA_DH/ox_N"/>
</dbReference>
<comment type="pathway">
    <text evidence="2">Lipid metabolism; mitochondrial fatty acid beta-oxidation.</text>
</comment>
<evidence type="ECO:0000256" key="8">
    <source>
        <dbReference type="ARBA" id="ARBA00023002"/>
    </source>
</evidence>
<evidence type="ECO:0000256" key="2">
    <source>
        <dbReference type="ARBA" id="ARBA00005198"/>
    </source>
</evidence>
<dbReference type="FunFam" id="1.20.140.10:FF:000004">
    <property type="entry name" value="Acyl-CoA dehydrogenase FadE25"/>
    <property type="match status" value="1"/>
</dbReference>
<evidence type="ECO:0000256" key="9">
    <source>
        <dbReference type="ARBA" id="ARBA00023098"/>
    </source>
</evidence>
<dbReference type="GO" id="GO:0006631">
    <property type="term" value="P:fatty acid metabolic process"/>
    <property type="evidence" value="ECO:0007669"/>
    <property type="project" value="UniProtKB-KW"/>
</dbReference>
<evidence type="ECO:0000256" key="3">
    <source>
        <dbReference type="ARBA" id="ARBA00009347"/>
    </source>
</evidence>
<dbReference type="FunFam" id="1.10.540.10:FF:000026">
    <property type="entry name" value="Acyl-CoA dehydrogenase medium chain"/>
    <property type="match status" value="1"/>
</dbReference>
<evidence type="ECO:0000256" key="11">
    <source>
        <dbReference type="ARBA" id="ARBA00039036"/>
    </source>
</evidence>
<dbReference type="InterPro" id="IPR037069">
    <property type="entry name" value="AcylCoA_DH/ox_N_sf"/>
</dbReference>
<reference evidence="17 18" key="1">
    <citation type="submission" date="2018-09" db="EMBL/GenBank/DDBJ databases">
        <title>YIM PH21274 draft genome.</title>
        <authorList>
            <person name="Miao C."/>
        </authorList>
    </citation>
    <scope>NUCLEOTIDE SEQUENCE [LARGE SCALE GENOMIC DNA]</scope>
    <source>
        <strain evidence="17 18">YIM PH 21724</strain>
    </source>
</reference>
<evidence type="ECO:0000256" key="1">
    <source>
        <dbReference type="ARBA" id="ARBA00001974"/>
    </source>
</evidence>
<dbReference type="RefSeq" id="WP_120044428.1">
    <property type="nucleotide sequence ID" value="NZ_QZFU01000041.1"/>
</dbReference>
<evidence type="ECO:0000259" key="14">
    <source>
        <dbReference type="Pfam" id="PF00441"/>
    </source>
</evidence>
<keyword evidence="6 13" id="KW-0274">FAD</keyword>
<dbReference type="InterPro" id="IPR036250">
    <property type="entry name" value="AcylCo_DH-like_C"/>
</dbReference>
<protein>
    <recommendedName>
        <fullName evidence="11">short-chain 2-methylacyl-CoA dehydrogenase</fullName>
        <ecNumber evidence="11">1.3.8.5</ecNumber>
    </recommendedName>
</protein>
<dbReference type="OrthoDB" id="8876745at2"/>
<keyword evidence="9" id="KW-0443">Lipid metabolism</keyword>
<accession>A0A3A4JMQ9</accession>
<dbReference type="Pfam" id="PF02771">
    <property type="entry name" value="Acyl-CoA_dh_N"/>
    <property type="match status" value="1"/>
</dbReference>
<evidence type="ECO:0000256" key="10">
    <source>
        <dbReference type="ARBA" id="ARBA00037895"/>
    </source>
</evidence>
<comment type="subunit">
    <text evidence="4">Homotetramer.</text>
</comment>
<keyword evidence="18" id="KW-1185">Reference proteome</keyword>
<dbReference type="PANTHER" id="PTHR43884">
    <property type="entry name" value="ACYL-COA DEHYDROGENASE"/>
    <property type="match status" value="1"/>
</dbReference>
<evidence type="ECO:0000313" key="17">
    <source>
        <dbReference type="EMBL" id="RJO70061.1"/>
    </source>
</evidence>
<gene>
    <name evidence="17" type="ORF">D5S18_29850</name>
</gene>
<sequence>MNQTATERVTAAAADDDRWRAHVRDFARTRIAHLSDTMDRTATLDPALREELFAAGLMAIEAPAHYGGGGGSLMRVVVAIEEVARIDPGVAVGVDVQNALIVATLLRMGTGDQKRKYLPLLANRWVGAFALSEEHAGSDAFAGATTATAKGDGYVLNGRKRWTSNAANADVYLVFARADEHGPSAFLVERTTPGLAIEPRTEQLGVRAASTADLILDNVEVRARHCLGGLGHGETVAVAALDIGRVGIAAQQVGLARGALDCALAYSRTRKQFGKSIGEFQGVQFTLADIATEVEAARALLYDVTRIVAEGTSLAERLRLSAMAKYFASQVAERAASRAVEVLGGNGFTREYPAERLFRDAKAGKIYEGTSNILLRSIARALPEEPR</sequence>
<dbReference type="GO" id="GO:0003853">
    <property type="term" value="F:short-chain 2-methyl fatty acyl-CoA dehydrogenase activity"/>
    <property type="evidence" value="ECO:0007669"/>
    <property type="project" value="UniProtKB-EC"/>
</dbReference>
<comment type="caution">
    <text evidence="17">The sequence shown here is derived from an EMBL/GenBank/DDBJ whole genome shotgun (WGS) entry which is preliminary data.</text>
</comment>
<dbReference type="Gene3D" id="1.20.140.10">
    <property type="entry name" value="Butyryl-CoA Dehydrogenase, subunit A, domain 3"/>
    <property type="match status" value="1"/>
</dbReference>
<comment type="catalytic activity">
    <reaction evidence="12">
        <text>2-methylbutanoyl-CoA + oxidized [electron-transfer flavoprotein] + H(+) = (2E)-2-methylbut-2-enoyl-CoA + reduced [electron-transfer flavoprotein]</text>
        <dbReference type="Rhea" id="RHEA:43780"/>
        <dbReference type="Rhea" id="RHEA-COMP:10685"/>
        <dbReference type="Rhea" id="RHEA-COMP:10686"/>
        <dbReference type="ChEBI" id="CHEBI:15378"/>
        <dbReference type="ChEBI" id="CHEBI:57336"/>
        <dbReference type="ChEBI" id="CHEBI:57337"/>
        <dbReference type="ChEBI" id="CHEBI:57692"/>
        <dbReference type="ChEBI" id="CHEBI:58307"/>
        <dbReference type="EC" id="1.3.8.5"/>
    </reaction>
    <physiologicalReaction direction="left-to-right" evidence="12">
        <dbReference type="Rhea" id="RHEA:43781"/>
    </physiologicalReaction>
</comment>
<dbReference type="PIRSF" id="PIRSF016578">
    <property type="entry name" value="HsaA"/>
    <property type="match status" value="1"/>
</dbReference>
<comment type="cofactor">
    <cofactor evidence="1 13">
        <name>FAD</name>
        <dbReference type="ChEBI" id="CHEBI:57692"/>
    </cofactor>
</comment>